<evidence type="ECO:0000256" key="1">
    <source>
        <dbReference type="ARBA" id="ARBA00007169"/>
    </source>
</evidence>
<dbReference type="Gene3D" id="3.40.50.1820">
    <property type="entry name" value="alpha/beta hydrolase"/>
    <property type="match status" value="1"/>
</dbReference>
<dbReference type="PANTHER" id="PTHR11487">
    <property type="entry name" value="THIOESTERASE"/>
    <property type="match status" value="1"/>
</dbReference>
<gene>
    <name evidence="3" type="ORF">GCM10010255_84100</name>
</gene>
<feature type="domain" description="Thioesterase" evidence="2">
    <location>
        <begin position="21"/>
        <end position="238"/>
    </location>
</feature>
<name>A0ABN3JEX8_9ACTN</name>
<accession>A0ABN3JEX8</accession>
<dbReference type="InterPro" id="IPR001031">
    <property type="entry name" value="Thioesterase"/>
</dbReference>
<comment type="caution">
    <text evidence="3">The sequence shown here is derived from an EMBL/GenBank/DDBJ whole genome shotgun (WGS) entry which is preliminary data.</text>
</comment>
<sequence>MASHAEDWTHVLRPSAQRGSRVVVFPHAGAGAQRYASVLAGLPETVEVVGVTLPGRERRASLAPRTTLTTAVPGIRRELSALDPAPTVFYGHSLGGLLALALADAGGHCDGLVVSCSQPGARSRPRPEHPGSAAELAEILASHRLPADALRDLSLSPARRILAHDLALAREALHAVEPLRLAVPVTALAGTDDPLVPPGALPLWARFTSGPFRCRLAQGGHFFPFTPQGQGVVLEELLASLTAARAGAPAAAHVGALAL</sequence>
<dbReference type="InterPro" id="IPR029058">
    <property type="entry name" value="AB_hydrolase_fold"/>
</dbReference>
<dbReference type="RefSeq" id="WP_086851530.1">
    <property type="nucleotide sequence ID" value="NZ_BAAASE010000021.1"/>
</dbReference>
<dbReference type="SUPFAM" id="SSF53474">
    <property type="entry name" value="alpha/beta-Hydrolases"/>
    <property type="match status" value="1"/>
</dbReference>
<dbReference type="InterPro" id="IPR012223">
    <property type="entry name" value="TEII"/>
</dbReference>
<evidence type="ECO:0000313" key="3">
    <source>
        <dbReference type="EMBL" id="GAA2428415.1"/>
    </source>
</evidence>
<dbReference type="Pfam" id="PF00975">
    <property type="entry name" value="Thioesterase"/>
    <property type="match status" value="1"/>
</dbReference>
<comment type="similarity">
    <text evidence="1">Belongs to the thioesterase family.</text>
</comment>
<evidence type="ECO:0000313" key="4">
    <source>
        <dbReference type="Proteomes" id="UP001499986"/>
    </source>
</evidence>
<proteinExistence type="inferred from homology"/>
<reference evidence="3 4" key="1">
    <citation type="journal article" date="2019" name="Int. J. Syst. Evol. Microbiol.">
        <title>The Global Catalogue of Microorganisms (GCM) 10K type strain sequencing project: providing services to taxonomists for standard genome sequencing and annotation.</title>
        <authorList>
            <consortium name="The Broad Institute Genomics Platform"/>
            <consortium name="The Broad Institute Genome Sequencing Center for Infectious Disease"/>
            <person name="Wu L."/>
            <person name="Ma J."/>
        </authorList>
    </citation>
    <scope>NUCLEOTIDE SEQUENCE [LARGE SCALE GENOMIC DNA]</scope>
    <source>
        <strain evidence="3 4">JCM 4358</strain>
    </source>
</reference>
<dbReference type="Proteomes" id="UP001499986">
    <property type="component" value="Unassembled WGS sequence"/>
</dbReference>
<organism evidence="3 4">
    <name type="scientific">Streptomyces coeruleofuscus</name>
    <dbReference type="NCBI Taxonomy" id="66879"/>
    <lineage>
        <taxon>Bacteria</taxon>
        <taxon>Bacillati</taxon>
        <taxon>Actinomycetota</taxon>
        <taxon>Actinomycetes</taxon>
        <taxon>Kitasatosporales</taxon>
        <taxon>Streptomycetaceae</taxon>
        <taxon>Streptomyces</taxon>
    </lineage>
</organism>
<keyword evidence="4" id="KW-1185">Reference proteome</keyword>
<dbReference type="EMBL" id="BAAASE010000021">
    <property type="protein sequence ID" value="GAA2428415.1"/>
    <property type="molecule type" value="Genomic_DNA"/>
</dbReference>
<dbReference type="GO" id="GO:0016787">
    <property type="term" value="F:hydrolase activity"/>
    <property type="evidence" value="ECO:0007669"/>
    <property type="project" value="UniProtKB-KW"/>
</dbReference>
<evidence type="ECO:0000259" key="2">
    <source>
        <dbReference type="Pfam" id="PF00975"/>
    </source>
</evidence>
<dbReference type="PANTHER" id="PTHR11487:SF0">
    <property type="entry name" value="S-ACYL FATTY ACID SYNTHASE THIOESTERASE, MEDIUM CHAIN"/>
    <property type="match status" value="1"/>
</dbReference>
<keyword evidence="3" id="KW-0378">Hydrolase</keyword>
<protein>
    <submittedName>
        <fullName evidence="3">Alpha/beta fold hydrolase</fullName>
    </submittedName>
</protein>